<dbReference type="GO" id="GO:0043531">
    <property type="term" value="F:ADP binding"/>
    <property type="evidence" value="ECO:0007669"/>
    <property type="project" value="InterPro"/>
</dbReference>
<dbReference type="AlphaFoldDB" id="A0A3Q9G3Q7"/>
<evidence type="ECO:0000256" key="3">
    <source>
        <dbReference type="ARBA" id="ARBA00023015"/>
    </source>
</evidence>
<evidence type="ECO:0000259" key="8">
    <source>
        <dbReference type="PROSITE" id="PS51755"/>
    </source>
</evidence>
<dbReference type="GO" id="GO:0003677">
    <property type="term" value="F:DNA binding"/>
    <property type="evidence" value="ECO:0007669"/>
    <property type="project" value="UniProtKB-UniRule"/>
</dbReference>
<dbReference type="SMART" id="SM00862">
    <property type="entry name" value="Trans_reg_C"/>
    <property type="match status" value="1"/>
</dbReference>
<dbReference type="InterPro" id="IPR002182">
    <property type="entry name" value="NB-ARC"/>
</dbReference>
<dbReference type="Pfam" id="PF00486">
    <property type="entry name" value="Trans_reg_C"/>
    <property type="match status" value="1"/>
</dbReference>
<reference evidence="9 10" key="1">
    <citation type="submission" date="2018-12" db="EMBL/GenBank/DDBJ databases">
        <title>The whole draft genome of Streptomyce luteoverticillatus CGMCC 15060.</title>
        <authorList>
            <person name="Feng Z."/>
            <person name="Chen G."/>
            <person name="Zhang J."/>
            <person name="Zhu H."/>
            <person name="Yu X."/>
            <person name="Zhang W."/>
            <person name="Zhang X."/>
        </authorList>
    </citation>
    <scope>NUCLEOTIDE SEQUENCE [LARGE SCALE GENOMIC DNA]</scope>
    <source>
        <strain evidence="9 10">CGMCC 15060</strain>
    </source>
</reference>
<dbReference type="InterPro" id="IPR011990">
    <property type="entry name" value="TPR-like_helical_dom_sf"/>
</dbReference>
<evidence type="ECO:0000313" key="9">
    <source>
        <dbReference type="EMBL" id="AZQ74752.1"/>
    </source>
</evidence>
<dbReference type="PROSITE" id="PS51755">
    <property type="entry name" value="OMPR_PHOB"/>
    <property type="match status" value="1"/>
</dbReference>
<dbReference type="Pfam" id="PF03704">
    <property type="entry name" value="BTAD"/>
    <property type="match status" value="1"/>
</dbReference>
<dbReference type="PANTHER" id="PTHR35807">
    <property type="entry name" value="TRANSCRIPTIONAL REGULATOR REDD-RELATED"/>
    <property type="match status" value="1"/>
</dbReference>
<dbReference type="InterPro" id="IPR027417">
    <property type="entry name" value="P-loop_NTPase"/>
</dbReference>
<dbReference type="SMART" id="SM00028">
    <property type="entry name" value="TPR"/>
    <property type="match status" value="4"/>
</dbReference>
<dbReference type="RefSeq" id="WP_126917254.1">
    <property type="nucleotide sequence ID" value="NZ_CP034587.1"/>
</dbReference>
<proteinExistence type="inferred from homology"/>
<keyword evidence="2" id="KW-0902">Two-component regulatory system</keyword>
<gene>
    <name evidence="9" type="ORF">EKH77_29295</name>
</gene>
<dbReference type="Gene3D" id="1.10.10.10">
    <property type="entry name" value="Winged helix-like DNA-binding domain superfamily/Winged helix DNA-binding domain"/>
    <property type="match status" value="2"/>
</dbReference>
<dbReference type="InterPro" id="IPR019734">
    <property type="entry name" value="TPR_rpt"/>
</dbReference>
<evidence type="ECO:0000256" key="1">
    <source>
        <dbReference type="ARBA" id="ARBA00005820"/>
    </source>
</evidence>
<evidence type="ECO:0000256" key="6">
    <source>
        <dbReference type="PROSITE-ProRule" id="PRU01091"/>
    </source>
</evidence>
<dbReference type="Gene3D" id="1.25.40.10">
    <property type="entry name" value="Tetratricopeptide repeat domain"/>
    <property type="match status" value="2"/>
</dbReference>
<dbReference type="InterPro" id="IPR005158">
    <property type="entry name" value="BTAD"/>
</dbReference>
<dbReference type="SUPFAM" id="SSF46894">
    <property type="entry name" value="C-terminal effector domain of the bipartite response regulators"/>
    <property type="match status" value="1"/>
</dbReference>
<dbReference type="SMART" id="SM01043">
    <property type="entry name" value="BTAD"/>
    <property type="match status" value="1"/>
</dbReference>
<evidence type="ECO:0000256" key="4">
    <source>
        <dbReference type="ARBA" id="ARBA00023125"/>
    </source>
</evidence>
<accession>A0A3Q9G3Q7</accession>
<comment type="similarity">
    <text evidence="1">Belongs to the AfsR/DnrI/RedD regulatory family.</text>
</comment>
<dbReference type="CDD" id="cd15831">
    <property type="entry name" value="BTAD"/>
    <property type="match status" value="1"/>
</dbReference>
<dbReference type="SUPFAM" id="SSF52540">
    <property type="entry name" value="P-loop containing nucleoside triphosphate hydrolases"/>
    <property type="match status" value="1"/>
</dbReference>
<evidence type="ECO:0000313" key="10">
    <source>
        <dbReference type="Proteomes" id="UP000267900"/>
    </source>
</evidence>
<dbReference type="InterPro" id="IPR036388">
    <property type="entry name" value="WH-like_DNA-bd_sf"/>
</dbReference>
<dbReference type="EMBL" id="CP034587">
    <property type="protein sequence ID" value="AZQ74752.1"/>
    <property type="molecule type" value="Genomic_DNA"/>
</dbReference>
<dbReference type="GO" id="GO:0000160">
    <property type="term" value="P:phosphorelay signal transduction system"/>
    <property type="evidence" value="ECO:0007669"/>
    <property type="project" value="UniProtKB-KW"/>
</dbReference>
<keyword evidence="10" id="KW-1185">Reference proteome</keyword>
<protein>
    <submittedName>
        <fullName evidence="9">AfsR/SARP family transcriptional regulator</fullName>
    </submittedName>
</protein>
<dbReference type="InterPro" id="IPR016032">
    <property type="entry name" value="Sig_transdc_resp-reg_C-effctor"/>
</dbReference>
<evidence type="ECO:0000256" key="7">
    <source>
        <dbReference type="SAM" id="MobiDB-lite"/>
    </source>
</evidence>
<keyword evidence="3" id="KW-0805">Transcription regulation</keyword>
<feature type="DNA-binding region" description="OmpR/PhoB-type" evidence="6">
    <location>
        <begin position="5"/>
        <end position="111"/>
    </location>
</feature>
<dbReference type="InterPro" id="IPR051677">
    <property type="entry name" value="AfsR-DnrI-RedD_regulator"/>
</dbReference>
<name>A0A3Q9G3Q7_STRLT</name>
<dbReference type="PANTHER" id="PTHR35807:SF1">
    <property type="entry name" value="TRANSCRIPTIONAL REGULATOR REDD"/>
    <property type="match status" value="1"/>
</dbReference>
<feature type="region of interest" description="Disordered" evidence="7">
    <location>
        <begin position="264"/>
        <end position="289"/>
    </location>
</feature>
<dbReference type="PRINTS" id="PR00364">
    <property type="entry name" value="DISEASERSIST"/>
</dbReference>
<dbReference type="Gene3D" id="3.40.50.300">
    <property type="entry name" value="P-loop containing nucleotide triphosphate hydrolases"/>
    <property type="match status" value="1"/>
</dbReference>
<dbReference type="InterPro" id="IPR001867">
    <property type="entry name" value="OmpR/PhoB-type_DNA-bd"/>
</dbReference>
<organism evidence="9 10">
    <name type="scientific">Streptomyces luteoverticillatus</name>
    <name type="common">Streptoverticillium luteoverticillatus</name>
    <dbReference type="NCBI Taxonomy" id="66425"/>
    <lineage>
        <taxon>Bacteria</taxon>
        <taxon>Bacillati</taxon>
        <taxon>Actinomycetota</taxon>
        <taxon>Actinomycetes</taxon>
        <taxon>Kitasatosporales</taxon>
        <taxon>Streptomycetaceae</taxon>
        <taxon>Streptomyces</taxon>
    </lineage>
</organism>
<keyword evidence="5" id="KW-0804">Transcription</keyword>
<evidence type="ECO:0000256" key="2">
    <source>
        <dbReference type="ARBA" id="ARBA00023012"/>
    </source>
</evidence>
<dbReference type="CDD" id="cd00383">
    <property type="entry name" value="trans_reg_C"/>
    <property type="match status" value="1"/>
</dbReference>
<evidence type="ECO:0000256" key="5">
    <source>
        <dbReference type="ARBA" id="ARBA00023163"/>
    </source>
</evidence>
<keyword evidence="4 6" id="KW-0238">DNA-binding</keyword>
<dbReference type="Pfam" id="PF00931">
    <property type="entry name" value="NB-ARC"/>
    <property type="match status" value="1"/>
</dbReference>
<dbReference type="Proteomes" id="UP000267900">
    <property type="component" value="Chromosome"/>
</dbReference>
<dbReference type="OrthoDB" id="5521887at2"/>
<feature type="domain" description="OmpR/PhoB-type" evidence="8">
    <location>
        <begin position="5"/>
        <end position="111"/>
    </location>
</feature>
<dbReference type="GO" id="GO:0006355">
    <property type="term" value="P:regulation of DNA-templated transcription"/>
    <property type="evidence" value="ECO:0007669"/>
    <property type="project" value="InterPro"/>
</dbReference>
<dbReference type="SUPFAM" id="SSF48452">
    <property type="entry name" value="TPR-like"/>
    <property type="match status" value="3"/>
</dbReference>
<sequence length="993" mass="106672">MNTPAPVPAPAPALGFALLGPMRAWCDGLPVDLGQPRSHEVLAVLLAAAGRTVSMPLLVDAVWDEGDRPSRPEHSVRTHVWRLRRALARHTAEPLLVTVGDGRSGGYALRVPARAVDAWAFERAVARAEEIRASGGTAGQAREVLTGALELWTGEPLAGLHGPHTRSLRARLQRTRQSLLEARLRLDAELGDRPHLAAEAGALVMEFPASEPLRAIQMLALYRAGRQAEALGVHEDTRRHLGTPPGPELAALHQRILRCDPALRLPEDSGPRPRTPGSGGAFPTPVPGFTGREEQLRELTGLLTRTDASAVVVSAVNGMAGVGKTTLAVHTAHELGDAAFPDGRLYVDLRGADAEPLHPHHVLEGFLRGLGVADEDVPDDADERVALYRTLLADRRMLLLLDNAASCEQLRPLIPGAADCAVLVTSRAWLTGLAGAHHLRLDVMPPADALHLLRRTIGDRAVDAEPEAAVALVAACGHLPLALRIVASRLAAEPGRPLADMVRRLADERRRLDELRTGDAAVDAAFELSYTTLTPEQARAFRLLAVLDVPDLALPSAAALLGLGADEAEELLESLVELNLLESHRLDRYQFHDLVRAFARARGAREDSPGTITRALAGLLDFCLATARNADAVAHSAEPDERTLIDVVPASPGLSFATAREATDWMREETALQRALIARACAADDGLPLSQAADLLDRLNTVLSGITHLTAVSEQARQVAEVAARRGDRPSEALARYVRGNALWHANAFPEAETELHRCLELCGHDADLRLCASAHLTLCAHARVRGRFADAVAHGEASVRFFRSLDAATAEGTALGELAFNYARQGRLSEARAAAERGAELLGGRESVSKAIGLYYLARVLRLCGDRDEALRRAGAALPLFRTLNVSSFEAASGNLIAELHAEEERYALAARTAETFLPLARKVSAMLEGGLLRTLGRSLVHLGQRARAGACLRAALELFEGLRAEQDVAELRRLLDEHAPDELATAPFIAR</sequence>